<reference evidence="2 3" key="1">
    <citation type="journal article" date="2019" name="Microbiol. Resour. Announc.">
        <title>High-quality draft genome sequence of Fusarium oxysporum f. sp. cubense strain 160527, a causal agent of Panama disease.</title>
        <authorList>
            <person name="Asai S."/>
            <person name="Ayukawa Y."/>
            <person name="Gan P."/>
            <person name="Masuda S."/>
            <person name="Komatsu K."/>
            <person name="Shirasu K."/>
            <person name="Arie T."/>
        </authorList>
    </citation>
    <scope>NUCLEOTIDE SEQUENCE [LARGE SCALE GENOMIC DNA]</scope>
    <source>
        <strain evidence="2 3">160527</strain>
    </source>
</reference>
<comment type="caution">
    <text evidence="2">The sequence shown here is derived from an EMBL/GenBank/DDBJ whole genome shotgun (WGS) entry which is preliminary data.</text>
</comment>
<dbReference type="EMBL" id="SRMI01000002">
    <property type="protein sequence ID" value="TVY76193.1"/>
    <property type="molecule type" value="Genomic_DNA"/>
</dbReference>
<feature type="region of interest" description="Disordered" evidence="1">
    <location>
        <begin position="246"/>
        <end position="269"/>
    </location>
</feature>
<proteinExistence type="predicted"/>
<gene>
    <name evidence="2" type="ORF">Focb16_v007277</name>
</gene>
<accession>A0A559LMT2</accession>
<feature type="compositionally biased region" description="Polar residues" evidence="1">
    <location>
        <begin position="256"/>
        <end position="269"/>
    </location>
</feature>
<organism evidence="2 3">
    <name type="scientific">Fusarium oxysporum f. sp. cubense</name>
    <dbReference type="NCBI Taxonomy" id="61366"/>
    <lineage>
        <taxon>Eukaryota</taxon>
        <taxon>Fungi</taxon>
        <taxon>Dikarya</taxon>
        <taxon>Ascomycota</taxon>
        <taxon>Pezizomycotina</taxon>
        <taxon>Sordariomycetes</taxon>
        <taxon>Hypocreomycetidae</taxon>
        <taxon>Hypocreales</taxon>
        <taxon>Nectriaceae</taxon>
        <taxon>Fusarium</taxon>
        <taxon>Fusarium oxysporum species complex</taxon>
    </lineage>
</organism>
<dbReference type="Proteomes" id="UP000320707">
    <property type="component" value="Unassembled WGS sequence"/>
</dbReference>
<dbReference type="AlphaFoldDB" id="A0A559LMT2"/>
<evidence type="ECO:0000313" key="3">
    <source>
        <dbReference type="Proteomes" id="UP000320707"/>
    </source>
</evidence>
<name>A0A559LMT2_FUSOC</name>
<evidence type="ECO:0000256" key="1">
    <source>
        <dbReference type="SAM" id="MobiDB-lite"/>
    </source>
</evidence>
<protein>
    <submittedName>
        <fullName evidence="2">Uncharacterized protein</fullName>
    </submittedName>
</protein>
<evidence type="ECO:0000313" key="2">
    <source>
        <dbReference type="EMBL" id="TVY76193.1"/>
    </source>
</evidence>
<sequence>MPRAEKEDANEFHVDFEESTRIIPQDVDFMTVYDYGGEDPLVFPMYEDCYGLLGKVAKPRKIDTAALYQVFTAHLPPSSHGSPNALDFDYGPGMPSLSPVSIHDGEATDITESALKKAHKSIVQEIGPPPKVPTGPGAWRNQRKKWKQGKYSVPKDISDTVWENKFSTEFAWILEFLPSKEEIKRRQVDRFLFCKVINDLGSGRGFDAFKARGYRDTLRALQNRRRLWNFFSKIIEEYLPLSKQRSAPKPKAESLPQVSKSTSTPMASTLVPRSTPTAIDFFRIPLKGSKPWPCDPNELRNKSPIQARSMENLTLAARNSDLHHAVLFGVDANMQGFEIHFEDNRRKWSHCIGPRSTVMRYLYFDKPLAVPDKIILTAYLSYKSMIFPTIGASS</sequence>